<accession>A0A222ECN3</accession>
<dbReference type="Pfam" id="PF00528">
    <property type="entry name" value="BPD_transp_1"/>
    <property type="match status" value="1"/>
</dbReference>
<organism evidence="10 11">
    <name type="scientific">Antarctobacter heliothermus</name>
    <dbReference type="NCBI Taxonomy" id="74033"/>
    <lineage>
        <taxon>Bacteria</taxon>
        <taxon>Pseudomonadati</taxon>
        <taxon>Pseudomonadota</taxon>
        <taxon>Alphaproteobacteria</taxon>
        <taxon>Rhodobacterales</taxon>
        <taxon>Roseobacteraceae</taxon>
        <taxon>Antarctobacter</taxon>
    </lineage>
</organism>
<dbReference type="PROSITE" id="PS50928">
    <property type="entry name" value="ABC_TM1"/>
    <property type="match status" value="1"/>
</dbReference>
<dbReference type="CDD" id="cd06261">
    <property type="entry name" value="TM_PBP2"/>
    <property type="match status" value="1"/>
</dbReference>
<evidence type="ECO:0000256" key="6">
    <source>
        <dbReference type="ARBA" id="ARBA00022989"/>
    </source>
</evidence>
<reference evidence="10 11" key="1">
    <citation type="submission" date="2017-07" db="EMBL/GenBank/DDBJ databases">
        <title>Genome Sequence of Antarctobacter heliothermus Strain SMS3 Isolated from a culture of the Diatom Skeletonema marinoi.</title>
        <authorList>
            <person name="Topel M."/>
            <person name="Pinder M.I.M."/>
            <person name="Johansson O.N."/>
            <person name="Kourtchenko O."/>
            <person name="Godhe A."/>
            <person name="Clarke A.K."/>
        </authorList>
    </citation>
    <scope>NUCLEOTIDE SEQUENCE [LARGE SCALE GENOMIC DNA]</scope>
    <source>
        <strain evidence="10 11">SMS3</strain>
        <plasmid evidence="11">Plasmid psms3-3</plasmid>
    </source>
</reference>
<geneLocation type="plasmid" evidence="11">
    <name>psms3-3</name>
</geneLocation>
<sequence>MVRRIISVIALLSIVFLVAPLLIIVGSSFTTTDFVTFPPRGFTLHWYVEAMSAGGFIDALFDSLMIAVATMAGAALIGIPTALGLRMGSTRAQTILRSMVMAPLTLPAIVSGIALLQIYYASGLDAPLVGIVIGHILITVPFFIRTVAAGLESVPNSILEAAESLGASRTRVLFRVLLPSIVPSICAGLAFVFIVSFDEVTMSIFFSNPEIMPLPIRIFTYIEFSVEPVIAAISTILILSAFVLVALLQRVFGIDRAFAK</sequence>
<keyword evidence="5 8" id="KW-0812">Transmembrane</keyword>
<evidence type="ECO:0000313" key="11">
    <source>
        <dbReference type="Proteomes" id="UP000203589"/>
    </source>
</evidence>
<evidence type="ECO:0000256" key="3">
    <source>
        <dbReference type="ARBA" id="ARBA00022475"/>
    </source>
</evidence>
<feature type="transmembrane region" description="Helical" evidence="8">
    <location>
        <begin position="7"/>
        <end position="29"/>
    </location>
</feature>
<feature type="domain" description="ABC transmembrane type-1" evidence="9">
    <location>
        <begin position="60"/>
        <end position="248"/>
    </location>
</feature>
<keyword evidence="6 8" id="KW-1133">Transmembrane helix</keyword>
<dbReference type="Gene3D" id="1.10.3720.10">
    <property type="entry name" value="MetI-like"/>
    <property type="match status" value="1"/>
</dbReference>
<protein>
    <submittedName>
        <fullName evidence="10">Molybdate ABC transporter permease</fullName>
    </submittedName>
</protein>
<dbReference type="AlphaFoldDB" id="A0A222ECN3"/>
<comment type="subcellular location">
    <subcellularLocation>
        <location evidence="1">Cell inner membrane</location>
        <topology evidence="1">Multi-pass membrane protein</topology>
    </subcellularLocation>
    <subcellularLocation>
        <location evidence="8">Cell membrane</location>
        <topology evidence="8">Multi-pass membrane protein</topology>
    </subcellularLocation>
</comment>
<dbReference type="InterPro" id="IPR000515">
    <property type="entry name" value="MetI-like"/>
</dbReference>
<dbReference type="Proteomes" id="UP000203589">
    <property type="component" value="Plasmid pSMS3-3"/>
</dbReference>
<name>A0A222ECN3_9RHOB</name>
<evidence type="ECO:0000256" key="2">
    <source>
        <dbReference type="ARBA" id="ARBA00022448"/>
    </source>
</evidence>
<evidence type="ECO:0000256" key="7">
    <source>
        <dbReference type="ARBA" id="ARBA00023136"/>
    </source>
</evidence>
<dbReference type="KEGG" id="aht:ANTHELSMS3_04610"/>
<feature type="transmembrane region" description="Helical" evidence="8">
    <location>
        <begin position="229"/>
        <end position="248"/>
    </location>
</feature>
<feature type="transmembrane region" description="Helical" evidence="8">
    <location>
        <begin position="172"/>
        <end position="197"/>
    </location>
</feature>
<dbReference type="SUPFAM" id="SSF161098">
    <property type="entry name" value="MetI-like"/>
    <property type="match status" value="1"/>
</dbReference>
<dbReference type="PANTHER" id="PTHR43357:SF4">
    <property type="entry name" value="INNER MEMBRANE ABC TRANSPORTER PERMEASE PROTEIN YDCV"/>
    <property type="match status" value="1"/>
</dbReference>
<dbReference type="PANTHER" id="PTHR43357">
    <property type="entry name" value="INNER MEMBRANE ABC TRANSPORTER PERMEASE PROTEIN YDCV"/>
    <property type="match status" value="1"/>
</dbReference>
<feature type="transmembrane region" description="Helical" evidence="8">
    <location>
        <begin position="126"/>
        <end position="151"/>
    </location>
</feature>
<evidence type="ECO:0000256" key="8">
    <source>
        <dbReference type="RuleBase" id="RU363032"/>
    </source>
</evidence>
<comment type="similarity">
    <text evidence="8">Belongs to the binding-protein-dependent transport system permease family.</text>
</comment>
<dbReference type="GO" id="GO:0005886">
    <property type="term" value="C:plasma membrane"/>
    <property type="evidence" value="ECO:0007669"/>
    <property type="project" value="UniProtKB-SubCell"/>
</dbReference>
<keyword evidence="3" id="KW-1003">Cell membrane</keyword>
<evidence type="ECO:0000259" key="9">
    <source>
        <dbReference type="PROSITE" id="PS50928"/>
    </source>
</evidence>
<evidence type="ECO:0000256" key="5">
    <source>
        <dbReference type="ARBA" id="ARBA00022692"/>
    </source>
</evidence>
<evidence type="ECO:0000256" key="1">
    <source>
        <dbReference type="ARBA" id="ARBA00004429"/>
    </source>
</evidence>
<keyword evidence="4" id="KW-0997">Cell inner membrane</keyword>
<proteinExistence type="inferred from homology"/>
<feature type="transmembrane region" description="Helical" evidence="8">
    <location>
        <begin position="95"/>
        <end position="120"/>
    </location>
</feature>
<dbReference type="RefSeq" id="WP_094037770.1">
    <property type="nucleotide sequence ID" value="NZ_CP022543.1"/>
</dbReference>
<dbReference type="EMBL" id="CP022543">
    <property type="protein sequence ID" value="ASP23711.1"/>
    <property type="molecule type" value="Genomic_DNA"/>
</dbReference>
<keyword evidence="11" id="KW-1185">Reference proteome</keyword>
<evidence type="ECO:0000313" key="10">
    <source>
        <dbReference type="EMBL" id="ASP23711.1"/>
    </source>
</evidence>
<dbReference type="OrthoDB" id="6496035at2"/>
<gene>
    <name evidence="10" type="ORF">ANTHELSMS3_04610</name>
</gene>
<keyword evidence="10" id="KW-0614">Plasmid</keyword>
<feature type="transmembrane region" description="Helical" evidence="8">
    <location>
        <begin position="64"/>
        <end position="83"/>
    </location>
</feature>
<dbReference type="InterPro" id="IPR035906">
    <property type="entry name" value="MetI-like_sf"/>
</dbReference>
<dbReference type="GO" id="GO:0055085">
    <property type="term" value="P:transmembrane transport"/>
    <property type="evidence" value="ECO:0007669"/>
    <property type="project" value="InterPro"/>
</dbReference>
<evidence type="ECO:0000256" key="4">
    <source>
        <dbReference type="ARBA" id="ARBA00022519"/>
    </source>
</evidence>
<keyword evidence="7 8" id="KW-0472">Membrane</keyword>
<keyword evidence="2 8" id="KW-0813">Transport</keyword>